<evidence type="ECO:0000256" key="6">
    <source>
        <dbReference type="ARBA" id="ARBA00023139"/>
    </source>
</evidence>
<dbReference type="InParanoid" id="A0A540VAM9"/>
<keyword evidence="4" id="KW-0732">Signal</keyword>
<dbReference type="InterPro" id="IPR006059">
    <property type="entry name" value="SBP"/>
</dbReference>
<dbReference type="InterPro" id="IPR050490">
    <property type="entry name" value="Bact_solute-bd_prot1"/>
</dbReference>
<comment type="similarity">
    <text evidence="1">Belongs to the bacterial solute-binding protein 1 family.</text>
</comment>
<dbReference type="FunCoup" id="A0A540VAM9">
    <property type="interactions" value="96"/>
</dbReference>
<keyword evidence="5" id="KW-0472">Membrane</keyword>
<evidence type="ECO:0000256" key="7">
    <source>
        <dbReference type="ARBA" id="ARBA00023288"/>
    </source>
</evidence>
<comment type="caution">
    <text evidence="8">The sequence shown here is derived from an EMBL/GenBank/DDBJ whole genome shotgun (WGS) entry which is preliminary data.</text>
</comment>
<evidence type="ECO:0000256" key="2">
    <source>
        <dbReference type="ARBA" id="ARBA00022448"/>
    </source>
</evidence>
<evidence type="ECO:0000256" key="1">
    <source>
        <dbReference type="ARBA" id="ARBA00008520"/>
    </source>
</evidence>
<keyword evidence="7" id="KW-0449">Lipoprotein</keyword>
<dbReference type="AlphaFoldDB" id="A0A540VAM9"/>
<sequence>MNSPMDSIKLDRILRKSFLSVTGGNMMKLPKLMFLTALLVALVAFTGCGAPAAAPSTGEQSGDSAAQAPADEQATIKWFLRWDQNRVDNVAKPLIERFQEEHPNVTVELENIGSSADYYTKLQTTVAGGTAPDVFYPATHIAYALASKGAILPIDDYIARDNIDLSQYEPAVLDLYTIDGKVYCLPLDRAALVVFYNKKMFDEAGVAYPQEGWTWDDFLATAQALTKDFDGDGQIDQFGVDQFRDYWPMVVWSNTGHGLFDDIRHPTKFLGNEPEVINSIQWVADLMLKYQVMPTDEQRADISDLFAAQKAAMQVVGHWRIPLYLGTEGLEFDFAPLPIGKFGEPVNRADGSCFAISAQTKYPDIAWEFVKFLAAPGAEGVNMLLNLNVMTPALEEFQQDERFLNPESLPGSNKAAFLAGKEHLFTMYDPIHPMYAAFDAAWKQELGEVWIGAATAEEAMARLSQQVEEMLANLQDYE</sequence>
<organism evidence="8 9">
    <name type="scientific">Litorilinea aerophila</name>
    <dbReference type="NCBI Taxonomy" id="1204385"/>
    <lineage>
        <taxon>Bacteria</taxon>
        <taxon>Bacillati</taxon>
        <taxon>Chloroflexota</taxon>
        <taxon>Caldilineae</taxon>
        <taxon>Caldilineales</taxon>
        <taxon>Caldilineaceae</taxon>
        <taxon>Litorilinea</taxon>
    </lineage>
</organism>
<proteinExistence type="inferred from homology"/>
<evidence type="ECO:0000256" key="3">
    <source>
        <dbReference type="ARBA" id="ARBA00022475"/>
    </source>
</evidence>
<protein>
    <submittedName>
        <fullName evidence="8">Extracellular solute-binding protein</fullName>
    </submittedName>
</protein>
<name>A0A540VAM9_9CHLR</name>
<dbReference type="SUPFAM" id="SSF53850">
    <property type="entry name" value="Periplasmic binding protein-like II"/>
    <property type="match status" value="1"/>
</dbReference>
<dbReference type="CDD" id="cd13585">
    <property type="entry name" value="PBP2_TMBP_like"/>
    <property type="match status" value="1"/>
</dbReference>
<dbReference type="OrthoDB" id="2515880at2"/>
<dbReference type="PANTHER" id="PTHR43649:SF33">
    <property type="entry name" value="POLYGALACTURONAN_RHAMNOGALACTURONAN-BINDING PROTEIN YTCQ"/>
    <property type="match status" value="1"/>
</dbReference>
<dbReference type="Proteomes" id="UP000317371">
    <property type="component" value="Unassembled WGS sequence"/>
</dbReference>
<keyword evidence="3" id="KW-1003">Cell membrane</keyword>
<keyword evidence="2" id="KW-0813">Transport</keyword>
<evidence type="ECO:0000313" key="8">
    <source>
        <dbReference type="EMBL" id="TQE93775.1"/>
    </source>
</evidence>
<keyword evidence="6" id="KW-0564">Palmitate</keyword>
<dbReference type="EMBL" id="VIGC01000033">
    <property type="protein sequence ID" value="TQE93775.1"/>
    <property type="molecule type" value="Genomic_DNA"/>
</dbReference>
<keyword evidence="9" id="KW-1185">Reference proteome</keyword>
<accession>A0A540VAM9</accession>
<evidence type="ECO:0000256" key="4">
    <source>
        <dbReference type="ARBA" id="ARBA00022729"/>
    </source>
</evidence>
<dbReference type="Pfam" id="PF01547">
    <property type="entry name" value="SBP_bac_1"/>
    <property type="match status" value="1"/>
</dbReference>
<dbReference type="PROSITE" id="PS01037">
    <property type="entry name" value="SBP_BACTERIAL_1"/>
    <property type="match status" value="1"/>
</dbReference>
<evidence type="ECO:0000256" key="5">
    <source>
        <dbReference type="ARBA" id="ARBA00023136"/>
    </source>
</evidence>
<dbReference type="Gene3D" id="3.40.190.10">
    <property type="entry name" value="Periplasmic binding protein-like II"/>
    <property type="match status" value="1"/>
</dbReference>
<dbReference type="GO" id="GO:0055085">
    <property type="term" value="P:transmembrane transport"/>
    <property type="evidence" value="ECO:0007669"/>
    <property type="project" value="InterPro"/>
</dbReference>
<gene>
    <name evidence="8" type="ORF">FKZ61_19900</name>
</gene>
<reference evidence="8 9" key="1">
    <citation type="submission" date="2019-06" db="EMBL/GenBank/DDBJ databases">
        <title>Genome sequence of Litorilinea aerophila BAA-2444.</title>
        <authorList>
            <person name="Maclea K.S."/>
            <person name="Maurais E.G."/>
            <person name="Iannazzi L.C."/>
        </authorList>
    </citation>
    <scope>NUCLEOTIDE SEQUENCE [LARGE SCALE GENOMIC DNA]</scope>
    <source>
        <strain evidence="8 9">ATCC BAA-2444</strain>
    </source>
</reference>
<dbReference type="PANTHER" id="PTHR43649">
    <property type="entry name" value="ARABINOSE-BINDING PROTEIN-RELATED"/>
    <property type="match status" value="1"/>
</dbReference>
<evidence type="ECO:0000313" key="9">
    <source>
        <dbReference type="Proteomes" id="UP000317371"/>
    </source>
</evidence>
<dbReference type="InterPro" id="IPR006061">
    <property type="entry name" value="SBP_1_CS"/>
</dbReference>